<proteinExistence type="inferred from homology"/>
<keyword evidence="4" id="KW-0560">Oxidoreductase</keyword>
<sequence length="540" mass="55997">MSSDTGAGSVTPMSPRVLITEELAESGLEAMRAAGFEVDVQLDLEPAALLAAIPGAAALVIRSATQVTAEVLAAGTDLIVVGRAGIGLDNVDVAAATAQGVMVVNAPQSNVISAAEQAMALLLAQARNTPQAHADLVKGEWNRSRWTGVELHGKTLGVVGLGRVGVLVAQRALAFGMRLVAYDPFVSSERARQLGVELIPTIEELFAVSDFVSIHLPKTPETTGLINAELLAKAKPGIRIINTARGGIINEQDLADAIISGHVAGAGLDVFAAEPTTESPLFSLPEVVVTPHLGASTVEAQDKAGVTIADMVVLALRGEFVPFAVNLAATEANSTVQPFLPLAERLGRLFTAMAGGTPDLLEVFYEGAIADYDCRVLNLGVLKGILGPVVDEPVSFVNAPQIAQSRGLVLRETKRSSARDYVNLLEIRGTVAGRETHVAGTLYGKQSSPRIVGIDEHIVDLPPSTHMLVVRNSDVPGMIGRVGTIVGNAGLNIADMDVGTGPSGAAALMVLSLAEVVPSTVIDALRAEPGVVDARAIELG</sequence>
<dbReference type="EC" id="1.1.1.95" evidence="3"/>
<dbReference type="InterPro" id="IPR029752">
    <property type="entry name" value="D-isomer_DH_CS1"/>
</dbReference>
<dbReference type="CDD" id="cd12173">
    <property type="entry name" value="PGDH_4"/>
    <property type="match status" value="1"/>
</dbReference>
<dbReference type="Pfam" id="PF01842">
    <property type="entry name" value="ACT"/>
    <property type="match status" value="1"/>
</dbReference>
<dbReference type="SUPFAM" id="SSF51735">
    <property type="entry name" value="NAD(P)-binding Rossmann-fold domains"/>
    <property type="match status" value="1"/>
</dbReference>
<dbReference type="EMBL" id="CAEZWM010000060">
    <property type="protein sequence ID" value="CAB4655111.1"/>
    <property type="molecule type" value="Genomic_DNA"/>
</dbReference>
<dbReference type="UniPathway" id="UPA00135">
    <property type="reaction ID" value="UER00196"/>
</dbReference>
<dbReference type="InterPro" id="IPR045865">
    <property type="entry name" value="ACT-like_dom_sf"/>
</dbReference>
<dbReference type="PANTHER" id="PTHR42938">
    <property type="entry name" value="FORMATE DEHYDROGENASE 1"/>
    <property type="match status" value="1"/>
</dbReference>
<keyword evidence="5" id="KW-0520">NAD</keyword>
<protein>
    <recommendedName>
        <fullName evidence="3">phosphoglycerate dehydrogenase</fullName>
        <ecNumber evidence="3">1.1.1.95</ecNumber>
    </recommendedName>
</protein>
<dbReference type="EMBL" id="CAEZZU010000060">
    <property type="protein sequence ID" value="CAB4776164.1"/>
    <property type="molecule type" value="Genomic_DNA"/>
</dbReference>
<dbReference type="SUPFAM" id="SSF55021">
    <property type="entry name" value="ACT-like"/>
    <property type="match status" value="1"/>
</dbReference>
<evidence type="ECO:0000313" key="9">
    <source>
        <dbReference type="EMBL" id="CAB4776164.1"/>
    </source>
</evidence>
<dbReference type="FunFam" id="3.40.50.720:FF:000021">
    <property type="entry name" value="D-3-phosphoglycerate dehydrogenase"/>
    <property type="match status" value="1"/>
</dbReference>
<evidence type="ECO:0000256" key="4">
    <source>
        <dbReference type="ARBA" id="ARBA00023002"/>
    </source>
</evidence>
<dbReference type="CDD" id="cd04902">
    <property type="entry name" value="ACT_3PGDH-xct"/>
    <property type="match status" value="1"/>
</dbReference>
<accession>A0A6J6KZT7</accession>
<comment type="similarity">
    <text evidence="2">Belongs to the D-isomer specific 2-hydroxyacid dehydrogenase family.</text>
</comment>
<dbReference type="NCBIfam" id="TIGR01327">
    <property type="entry name" value="PGDH"/>
    <property type="match status" value="1"/>
</dbReference>
<dbReference type="InterPro" id="IPR029753">
    <property type="entry name" value="D-isomer_DH_CS"/>
</dbReference>
<evidence type="ECO:0000256" key="3">
    <source>
        <dbReference type="ARBA" id="ARBA00013143"/>
    </source>
</evidence>
<dbReference type="AlphaFoldDB" id="A0A6J6KZT7"/>
<comment type="pathway">
    <text evidence="1">Amino-acid biosynthesis; L-serine biosynthesis; L-serine from 3-phospho-D-glycerate: step 1/3.</text>
</comment>
<feature type="domain" description="ACT" evidence="7">
    <location>
        <begin position="467"/>
        <end position="539"/>
    </location>
</feature>
<dbReference type="SUPFAM" id="SSF143548">
    <property type="entry name" value="Serine metabolism enzymes domain"/>
    <property type="match status" value="1"/>
</dbReference>
<gene>
    <name evidence="8" type="ORF">UFOPK2242_00629</name>
    <name evidence="9" type="ORF">UFOPK2925_00546</name>
</gene>
<dbReference type="Pfam" id="PF00389">
    <property type="entry name" value="2-Hacid_dh"/>
    <property type="match status" value="1"/>
</dbReference>
<dbReference type="Gene3D" id="3.30.70.260">
    <property type="match status" value="1"/>
</dbReference>
<dbReference type="PROSITE" id="PS00670">
    <property type="entry name" value="D_2_HYDROXYACID_DH_2"/>
    <property type="match status" value="1"/>
</dbReference>
<dbReference type="InterPro" id="IPR036291">
    <property type="entry name" value="NAD(P)-bd_dom_sf"/>
</dbReference>
<name>A0A6J6KZT7_9ZZZZ</name>
<dbReference type="InterPro" id="IPR002912">
    <property type="entry name" value="ACT_dom"/>
</dbReference>
<dbReference type="Gene3D" id="3.30.1330.90">
    <property type="entry name" value="D-3-phosphoglycerate dehydrogenase, domain 3"/>
    <property type="match status" value="1"/>
</dbReference>
<evidence type="ECO:0000256" key="5">
    <source>
        <dbReference type="ARBA" id="ARBA00023027"/>
    </source>
</evidence>
<evidence type="ECO:0000259" key="7">
    <source>
        <dbReference type="PROSITE" id="PS51671"/>
    </source>
</evidence>
<evidence type="ECO:0000256" key="2">
    <source>
        <dbReference type="ARBA" id="ARBA00005854"/>
    </source>
</evidence>
<dbReference type="Pfam" id="PF19304">
    <property type="entry name" value="PGDH_inter"/>
    <property type="match status" value="1"/>
</dbReference>
<dbReference type="InterPro" id="IPR006139">
    <property type="entry name" value="D-isomer_2_OHA_DH_cat_dom"/>
</dbReference>
<dbReference type="SUPFAM" id="SSF52283">
    <property type="entry name" value="Formate/glycerate dehydrogenase catalytic domain-like"/>
    <property type="match status" value="1"/>
</dbReference>
<dbReference type="InterPro" id="IPR006236">
    <property type="entry name" value="PGDH"/>
</dbReference>
<dbReference type="GO" id="GO:0006564">
    <property type="term" value="P:L-serine biosynthetic process"/>
    <property type="evidence" value="ECO:0007669"/>
    <property type="project" value="InterPro"/>
</dbReference>
<dbReference type="InterPro" id="IPR045626">
    <property type="entry name" value="PGDH_ASB_dom"/>
</dbReference>
<dbReference type="GO" id="GO:0051287">
    <property type="term" value="F:NAD binding"/>
    <property type="evidence" value="ECO:0007669"/>
    <property type="project" value="InterPro"/>
</dbReference>
<evidence type="ECO:0000313" key="8">
    <source>
        <dbReference type="EMBL" id="CAB4655111.1"/>
    </source>
</evidence>
<dbReference type="GO" id="GO:0004617">
    <property type="term" value="F:phosphoglycerate dehydrogenase activity"/>
    <property type="evidence" value="ECO:0007669"/>
    <property type="project" value="UniProtKB-EC"/>
</dbReference>
<dbReference type="Pfam" id="PF02826">
    <property type="entry name" value="2-Hacid_dh_C"/>
    <property type="match status" value="1"/>
</dbReference>
<dbReference type="PANTHER" id="PTHR42938:SF47">
    <property type="entry name" value="HYDROXYPYRUVATE REDUCTASE"/>
    <property type="match status" value="1"/>
</dbReference>
<organism evidence="8">
    <name type="scientific">freshwater metagenome</name>
    <dbReference type="NCBI Taxonomy" id="449393"/>
    <lineage>
        <taxon>unclassified sequences</taxon>
        <taxon>metagenomes</taxon>
        <taxon>ecological metagenomes</taxon>
    </lineage>
</organism>
<dbReference type="PROSITE" id="PS00671">
    <property type="entry name" value="D_2_HYDROXYACID_DH_3"/>
    <property type="match status" value="1"/>
</dbReference>
<comment type="catalytic activity">
    <reaction evidence="6">
        <text>(2R)-3-phosphoglycerate + NAD(+) = 3-phosphooxypyruvate + NADH + H(+)</text>
        <dbReference type="Rhea" id="RHEA:12641"/>
        <dbReference type="ChEBI" id="CHEBI:15378"/>
        <dbReference type="ChEBI" id="CHEBI:18110"/>
        <dbReference type="ChEBI" id="CHEBI:57540"/>
        <dbReference type="ChEBI" id="CHEBI:57945"/>
        <dbReference type="ChEBI" id="CHEBI:58272"/>
        <dbReference type="EC" id="1.1.1.95"/>
    </reaction>
</comment>
<dbReference type="Gene3D" id="3.40.50.720">
    <property type="entry name" value="NAD(P)-binding Rossmann-like Domain"/>
    <property type="match status" value="2"/>
</dbReference>
<dbReference type="PROSITE" id="PS51671">
    <property type="entry name" value="ACT"/>
    <property type="match status" value="1"/>
</dbReference>
<dbReference type="InterPro" id="IPR029009">
    <property type="entry name" value="ASB_dom_sf"/>
</dbReference>
<dbReference type="PROSITE" id="PS00065">
    <property type="entry name" value="D_2_HYDROXYACID_DH_1"/>
    <property type="match status" value="1"/>
</dbReference>
<evidence type="ECO:0000256" key="6">
    <source>
        <dbReference type="ARBA" id="ARBA00048731"/>
    </source>
</evidence>
<reference evidence="8" key="1">
    <citation type="submission" date="2020-05" db="EMBL/GenBank/DDBJ databases">
        <authorList>
            <person name="Chiriac C."/>
            <person name="Salcher M."/>
            <person name="Ghai R."/>
            <person name="Kavagutti S V."/>
        </authorList>
    </citation>
    <scope>NUCLEOTIDE SEQUENCE</scope>
</reference>
<evidence type="ECO:0000256" key="1">
    <source>
        <dbReference type="ARBA" id="ARBA00005216"/>
    </source>
</evidence>
<dbReference type="InterPro" id="IPR006140">
    <property type="entry name" value="D-isomer_DH_NAD-bd"/>
</dbReference>